<dbReference type="Gene3D" id="1.20.1250.20">
    <property type="entry name" value="MFS general substrate transporter like domains"/>
    <property type="match status" value="2"/>
</dbReference>
<feature type="transmembrane region" description="Helical" evidence="9">
    <location>
        <begin position="50"/>
        <end position="69"/>
    </location>
</feature>
<feature type="transmembrane region" description="Helical" evidence="9">
    <location>
        <begin position="81"/>
        <end position="96"/>
    </location>
</feature>
<evidence type="ECO:0000256" key="1">
    <source>
        <dbReference type="ARBA" id="ARBA00004651"/>
    </source>
</evidence>
<evidence type="ECO:0000256" key="6">
    <source>
        <dbReference type="ARBA" id="ARBA00022847"/>
    </source>
</evidence>
<proteinExistence type="inferred from homology"/>
<keyword evidence="8 9" id="KW-0472">Membrane</keyword>
<keyword evidence="6" id="KW-0769">Symport</keyword>
<keyword evidence="4" id="KW-1003">Cell membrane</keyword>
<dbReference type="InterPro" id="IPR036259">
    <property type="entry name" value="MFS_trans_sf"/>
</dbReference>
<feature type="transmembrane region" description="Helical" evidence="9">
    <location>
        <begin position="185"/>
        <end position="204"/>
    </location>
</feature>
<feature type="transmembrane region" description="Helical" evidence="9">
    <location>
        <begin position="225"/>
        <end position="247"/>
    </location>
</feature>
<evidence type="ECO:0000313" key="12">
    <source>
        <dbReference type="Proteomes" id="UP000235347"/>
    </source>
</evidence>
<dbReference type="InterPro" id="IPR051084">
    <property type="entry name" value="H+-coupled_symporters"/>
</dbReference>
<keyword evidence="5 9" id="KW-0812">Transmembrane</keyword>
<dbReference type="AlphaFoldDB" id="A0A2N7VVA6"/>
<dbReference type="PROSITE" id="PS00216">
    <property type="entry name" value="SUGAR_TRANSPORT_1"/>
    <property type="match status" value="1"/>
</dbReference>
<evidence type="ECO:0000256" key="9">
    <source>
        <dbReference type="SAM" id="Phobius"/>
    </source>
</evidence>
<feature type="transmembrane region" description="Helical" evidence="9">
    <location>
        <begin position="9"/>
        <end position="30"/>
    </location>
</feature>
<evidence type="ECO:0000256" key="5">
    <source>
        <dbReference type="ARBA" id="ARBA00022692"/>
    </source>
</evidence>
<evidence type="ECO:0000256" key="4">
    <source>
        <dbReference type="ARBA" id="ARBA00022475"/>
    </source>
</evidence>
<keyword evidence="7 9" id="KW-1133">Transmembrane helix</keyword>
<dbReference type="InterPro" id="IPR020846">
    <property type="entry name" value="MFS_dom"/>
</dbReference>
<dbReference type="PANTHER" id="PTHR43528">
    <property type="entry name" value="ALPHA-KETOGLUTARATE PERMEASE"/>
    <property type="match status" value="1"/>
</dbReference>
<comment type="caution">
    <text evidence="11">The sequence shown here is derived from an EMBL/GenBank/DDBJ whole genome shotgun (WGS) entry which is preliminary data.</text>
</comment>
<reference evidence="11 12" key="1">
    <citation type="submission" date="2018-01" db="EMBL/GenBank/DDBJ databases">
        <title>Whole genome analyses suggest that Burkholderia sensu lato contains two further novel genera in the rhizoxinica-symbiotica group Mycetohabitans gen. nov., and Trinickia gen. nov.: implications for the evolution of diazotrophy and nodulation in the Burkholderiaceae.</title>
        <authorList>
            <person name="Estrada-de los Santos P."/>
            <person name="Palmer M."/>
            <person name="Chavez-Ramirez B."/>
            <person name="Beukes C."/>
            <person name="Steenkamp E.T."/>
            <person name="Hirsch A.M."/>
            <person name="Manyaka P."/>
            <person name="Maluk M."/>
            <person name="Lafos M."/>
            <person name="Crook M."/>
            <person name="Gross E."/>
            <person name="Simon M.F."/>
            <person name="Bueno dos Reis Junior F."/>
            <person name="Poole P.S."/>
            <person name="Venter S.N."/>
            <person name="James E.K."/>
        </authorList>
    </citation>
    <scope>NUCLEOTIDE SEQUENCE [LARGE SCALE GENOMIC DNA]</scope>
    <source>
        <strain evidence="11 12">GP25-8</strain>
    </source>
</reference>
<feature type="transmembrane region" description="Helical" evidence="9">
    <location>
        <begin position="298"/>
        <end position="319"/>
    </location>
</feature>
<comment type="similarity">
    <text evidence="2">Belongs to the major facilitator superfamily. Metabolite:H+ Symporter (MHS) family (TC 2.A.1.6) family.</text>
</comment>
<comment type="subcellular location">
    <subcellularLocation>
        <location evidence="1">Cell membrane</location>
        <topology evidence="1">Multi-pass membrane protein</topology>
    </subcellularLocation>
</comment>
<dbReference type="Proteomes" id="UP000235347">
    <property type="component" value="Unassembled WGS sequence"/>
</dbReference>
<dbReference type="InterPro" id="IPR005829">
    <property type="entry name" value="Sugar_transporter_CS"/>
</dbReference>
<dbReference type="InterPro" id="IPR011701">
    <property type="entry name" value="MFS"/>
</dbReference>
<organism evidence="11 12">
    <name type="scientific">Trinickia soli</name>
    <dbReference type="NCBI Taxonomy" id="380675"/>
    <lineage>
        <taxon>Bacteria</taxon>
        <taxon>Pseudomonadati</taxon>
        <taxon>Pseudomonadota</taxon>
        <taxon>Betaproteobacteria</taxon>
        <taxon>Burkholderiales</taxon>
        <taxon>Burkholderiaceae</taxon>
        <taxon>Trinickia</taxon>
    </lineage>
</organism>
<protein>
    <submittedName>
        <fullName evidence="11">MFS transporter</fullName>
    </submittedName>
</protein>
<evidence type="ECO:0000256" key="3">
    <source>
        <dbReference type="ARBA" id="ARBA00022448"/>
    </source>
</evidence>
<dbReference type="PANTHER" id="PTHR43528:SF1">
    <property type="entry name" value="ALPHA-KETOGLUTARATE PERMEASE"/>
    <property type="match status" value="1"/>
</dbReference>
<keyword evidence="3" id="KW-0813">Transport</keyword>
<gene>
    <name evidence="11" type="ORF">C0Z19_18970</name>
</gene>
<dbReference type="GO" id="GO:0005886">
    <property type="term" value="C:plasma membrane"/>
    <property type="evidence" value="ECO:0007669"/>
    <property type="project" value="UniProtKB-SubCell"/>
</dbReference>
<dbReference type="FunFam" id="1.20.1250.20:FF:000001">
    <property type="entry name" value="Dicarboxylate MFS transporter"/>
    <property type="match status" value="1"/>
</dbReference>
<feature type="transmembrane region" description="Helical" evidence="9">
    <location>
        <begin position="392"/>
        <end position="409"/>
    </location>
</feature>
<dbReference type="GO" id="GO:0015293">
    <property type="term" value="F:symporter activity"/>
    <property type="evidence" value="ECO:0007669"/>
    <property type="project" value="UniProtKB-KW"/>
</dbReference>
<sequence>MSTSQQRKIVLAAVIGNLLEFFDFTVYSYFALTIGREFFPAGDPVTSSLLAFAVFAVGFVMRPIGGFVLGRYADRAGRKPALTLTILLMAIGSVWIGLMPTYAQIGLAAPVSIVIARLVQGFAQGGEFGAATATLLEMGGATSRGFRASWQLASQGGAALLGSGLAASLAFLLPEATMHSWGWRIPFLLGVLIAPVGIYLRRHIREEPRTLKTTAKQHDPKRGLYLRNWFLMIFSIMGMSVSAYVMIYYMPTYCIQYLGLPSKMSMLAGVAASTISLVMCPIYGAWSDRLGRRKPLIIIGRILLIVLLYPAFWVMTHFLTLPVVLAALIVLMLCYTMGSAPSYALIPENFPKHLRAAYMSSAYAIAVSAFGGTAQLVAAWLIRVSGNKMAPAWYMIGCVAISLIAVSMFEETGGKALD</sequence>
<dbReference type="PROSITE" id="PS50850">
    <property type="entry name" value="MFS"/>
    <property type="match status" value="1"/>
</dbReference>
<accession>A0A2N7VVA6</accession>
<dbReference type="Pfam" id="PF07690">
    <property type="entry name" value="MFS_1"/>
    <property type="match status" value="1"/>
</dbReference>
<feature type="transmembrane region" description="Helical" evidence="9">
    <location>
        <begin position="325"/>
        <end position="346"/>
    </location>
</feature>
<feature type="domain" description="Major facilitator superfamily (MFS) profile" evidence="10">
    <location>
        <begin position="9"/>
        <end position="415"/>
    </location>
</feature>
<evidence type="ECO:0000259" key="10">
    <source>
        <dbReference type="PROSITE" id="PS50850"/>
    </source>
</evidence>
<evidence type="ECO:0000256" key="8">
    <source>
        <dbReference type="ARBA" id="ARBA00023136"/>
    </source>
</evidence>
<feature type="transmembrane region" description="Helical" evidence="9">
    <location>
        <begin position="267"/>
        <end position="286"/>
    </location>
</feature>
<evidence type="ECO:0000256" key="7">
    <source>
        <dbReference type="ARBA" id="ARBA00022989"/>
    </source>
</evidence>
<evidence type="ECO:0000313" key="11">
    <source>
        <dbReference type="EMBL" id="PMS21059.1"/>
    </source>
</evidence>
<dbReference type="EMBL" id="PNYB01000017">
    <property type="protein sequence ID" value="PMS21059.1"/>
    <property type="molecule type" value="Genomic_DNA"/>
</dbReference>
<feature type="transmembrane region" description="Helical" evidence="9">
    <location>
        <begin position="358"/>
        <end position="380"/>
    </location>
</feature>
<keyword evidence="12" id="KW-1185">Reference proteome</keyword>
<dbReference type="SUPFAM" id="SSF103473">
    <property type="entry name" value="MFS general substrate transporter"/>
    <property type="match status" value="1"/>
</dbReference>
<evidence type="ECO:0000256" key="2">
    <source>
        <dbReference type="ARBA" id="ARBA00008240"/>
    </source>
</evidence>
<name>A0A2N7VVA6_9BURK</name>